<dbReference type="SUPFAM" id="SSF64376">
    <property type="entry name" value="YlxR-like"/>
    <property type="match status" value="1"/>
</dbReference>
<protein>
    <submittedName>
        <fullName evidence="2">RNA-binding protein</fullName>
    </submittedName>
</protein>
<dbReference type="InterPro" id="IPR007393">
    <property type="entry name" value="YlxR_dom"/>
</dbReference>
<dbReference type="EMBL" id="JAEMUK010000012">
    <property type="protein sequence ID" value="MBJ7543218.1"/>
    <property type="molecule type" value="Genomic_DNA"/>
</dbReference>
<reference evidence="2 3" key="1">
    <citation type="submission" date="2020-12" db="EMBL/GenBank/DDBJ databases">
        <title>Revised draft genomes of Rhodomicrobium vannielii ATCC 17100 and Rhodomicrobium udaipurense JA643.</title>
        <authorList>
            <person name="Conners E.M."/>
            <person name="Davenport E.J."/>
            <person name="Bose A."/>
        </authorList>
    </citation>
    <scope>NUCLEOTIDE SEQUENCE [LARGE SCALE GENOMIC DNA]</scope>
    <source>
        <strain evidence="2 3">JA643</strain>
    </source>
</reference>
<sequence length="239" mass="26513">MPKAKKKRSDPEPILDFDEEKAHLTEGEQADTHNIPIRTCVMERSRKEKSFLLRFVVSPEEDVVPDIKGNLPGRGVWVTAGQKTVAEAIKRRAFQRAFRKPVTVSESLPSDVERLFKQSVVERLSICNKAGLVVTGFQKVEDALKRREIVVLLHADNAAADGKDKLDRKFKALYSGANHIEPENCFTSAEISLATGSTNVIHAGLKEGGATTAFLQALDRFSGYCASEAKPHSLRQDRE</sequence>
<dbReference type="PANTHER" id="PTHR34215">
    <property type="entry name" value="BLL0784 PROTEIN"/>
    <property type="match status" value="1"/>
</dbReference>
<proteinExistence type="predicted"/>
<evidence type="ECO:0000313" key="3">
    <source>
        <dbReference type="Proteomes" id="UP000623250"/>
    </source>
</evidence>
<dbReference type="PANTHER" id="PTHR34215:SF1">
    <property type="entry name" value="YLXR DOMAIN-CONTAINING PROTEIN"/>
    <property type="match status" value="1"/>
</dbReference>
<accession>A0A8I1GES6</accession>
<evidence type="ECO:0000259" key="1">
    <source>
        <dbReference type="Pfam" id="PF04296"/>
    </source>
</evidence>
<keyword evidence="3" id="KW-1185">Reference proteome</keyword>
<dbReference type="NCBIfam" id="NF006622">
    <property type="entry name" value="PRK09190.1"/>
    <property type="match status" value="1"/>
</dbReference>
<comment type="caution">
    <text evidence="2">The sequence shown here is derived from an EMBL/GenBank/DDBJ whole genome shotgun (WGS) entry which is preliminary data.</text>
</comment>
<dbReference type="Gene3D" id="3.30.1330.30">
    <property type="match status" value="1"/>
</dbReference>
<dbReference type="InterPro" id="IPR037465">
    <property type="entry name" value="YlxR"/>
</dbReference>
<dbReference type="Pfam" id="PF04296">
    <property type="entry name" value="YlxR"/>
    <property type="match status" value="1"/>
</dbReference>
<dbReference type="AlphaFoldDB" id="A0A8I1GES6"/>
<dbReference type="Gene3D" id="3.30.1230.10">
    <property type="entry name" value="YlxR-like"/>
    <property type="match status" value="1"/>
</dbReference>
<evidence type="ECO:0000313" key="2">
    <source>
        <dbReference type="EMBL" id="MBJ7543218.1"/>
    </source>
</evidence>
<name>A0A8I1GES6_9HYPH</name>
<feature type="domain" description="YlxR" evidence="1">
    <location>
        <begin position="38"/>
        <end position="109"/>
    </location>
</feature>
<organism evidence="2 3">
    <name type="scientific">Rhodomicrobium udaipurense</name>
    <dbReference type="NCBI Taxonomy" id="1202716"/>
    <lineage>
        <taxon>Bacteria</taxon>
        <taxon>Pseudomonadati</taxon>
        <taxon>Pseudomonadota</taxon>
        <taxon>Alphaproteobacteria</taxon>
        <taxon>Hyphomicrobiales</taxon>
        <taxon>Hyphomicrobiaceae</taxon>
        <taxon>Rhodomicrobium</taxon>
    </lineage>
</organism>
<dbReference type="RefSeq" id="WP_052037371.1">
    <property type="nucleotide sequence ID" value="NZ_JAEMUK010000012.1"/>
</dbReference>
<dbReference type="Proteomes" id="UP000623250">
    <property type="component" value="Unassembled WGS sequence"/>
</dbReference>
<gene>
    <name evidence="2" type="ORF">JDN41_06580</name>
</gene>
<dbReference type="SUPFAM" id="SSF55315">
    <property type="entry name" value="L30e-like"/>
    <property type="match status" value="1"/>
</dbReference>
<dbReference type="InterPro" id="IPR029064">
    <property type="entry name" value="Ribosomal_eL30-like_sf"/>
</dbReference>
<dbReference type="CDD" id="cd00279">
    <property type="entry name" value="YlxR"/>
    <property type="match status" value="1"/>
</dbReference>
<dbReference type="InterPro" id="IPR035931">
    <property type="entry name" value="YlxR-like_sf"/>
</dbReference>